<proteinExistence type="predicted"/>
<dbReference type="Proteomes" id="UP001056120">
    <property type="component" value="Linkage Group LG03"/>
</dbReference>
<sequence length="188" mass="21059">MKNGRRKEETWHRVQEPRQIAVGKKSGSTIKFDTESNIAAGWKQLSLVGELWEGNTFDRIGQLLGNVVERSIASSETGNLSFEEIGILVKNPLRISTIIDLECKGRNYLVRIEEKSRCWAPSFIKDSRVSDNSSPEMPLGMGGKMLLSATSKLGKIGRRFWIETMKGKKAGESKFVEKGMAAQMLPFH</sequence>
<reference evidence="2" key="1">
    <citation type="journal article" date="2022" name="Mol. Ecol. Resour.">
        <title>The genomes of chicory, endive, great burdock and yacon provide insights into Asteraceae palaeo-polyploidization history and plant inulin production.</title>
        <authorList>
            <person name="Fan W."/>
            <person name="Wang S."/>
            <person name="Wang H."/>
            <person name="Wang A."/>
            <person name="Jiang F."/>
            <person name="Liu H."/>
            <person name="Zhao H."/>
            <person name="Xu D."/>
            <person name="Zhang Y."/>
        </authorList>
    </citation>
    <scope>NUCLEOTIDE SEQUENCE [LARGE SCALE GENOMIC DNA]</scope>
    <source>
        <strain evidence="2">cv. Yunnan</strain>
    </source>
</reference>
<evidence type="ECO:0000313" key="2">
    <source>
        <dbReference type="Proteomes" id="UP001056120"/>
    </source>
</evidence>
<accession>A0ACB9JP00</accession>
<reference evidence="1 2" key="2">
    <citation type="journal article" date="2022" name="Mol. Ecol. Resour.">
        <title>The genomes of chicory, endive, great burdock and yacon provide insights into Asteraceae paleo-polyploidization history and plant inulin production.</title>
        <authorList>
            <person name="Fan W."/>
            <person name="Wang S."/>
            <person name="Wang H."/>
            <person name="Wang A."/>
            <person name="Jiang F."/>
            <person name="Liu H."/>
            <person name="Zhao H."/>
            <person name="Xu D."/>
            <person name="Zhang Y."/>
        </authorList>
    </citation>
    <scope>NUCLEOTIDE SEQUENCE [LARGE SCALE GENOMIC DNA]</scope>
    <source>
        <strain evidence="2">cv. Yunnan</strain>
        <tissue evidence="1">Leaves</tissue>
    </source>
</reference>
<keyword evidence="2" id="KW-1185">Reference proteome</keyword>
<name>A0ACB9JP00_9ASTR</name>
<dbReference type="EMBL" id="CM042020">
    <property type="protein sequence ID" value="KAI3821433.1"/>
    <property type="molecule type" value="Genomic_DNA"/>
</dbReference>
<protein>
    <submittedName>
        <fullName evidence="1">Uncharacterized protein</fullName>
    </submittedName>
</protein>
<evidence type="ECO:0000313" key="1">
    <source>
        <dbReference type="EMBL" id="KAI3821433.1"/>
    </source>
</evidence>
<comment type="caution">
    <text evidence="1">The sequence shown here is derived from an EMBL/GenBank/DDBJ whole genome shotgun (WGS) entry which is preliminary data.</text>
</comment>
<organism evidence="1 2">
    <name type="scientific">Smallanthus sonchifolius</name>
    <dbReference type="NCBI Taxonomy" id="185202"/>
    <lineage>
        <taxon>Eukaryota</taxon>
        <taxon>Viridiplantae</taxon>
        <taxon>Streptophyta</taxon>
        <taxon>Embryophyta</taxon>
        <taxon>Tracheophyta</taxon>
        <taxon>Spermatophyta</taxon>
        <taxon>Magnoliopsida</taxon>
        <taxon>eudicotyledons</taxon>
        <taxon>Gunneridae</taxon>
        <taxon>Pentapetalae</taxon>
        <taxon>asterids</taxon>
        <taxon>campanulids</taxon>
        <taxon>Asterales</taxon>
        <taxon>Asteraceae</taxon>
        <taxon>Asteroideae</taxon>
        <taxon>Heliantheae alliance</taxon>
        <taxon>Millerieae</taxon>
        <taxon>Smallanthus</taxon>
    </lineage>
</organism>
<gene>
    <name evidence="1" type="ORF">L1987_09001</name>
</gene>